<dbReference type="GO" id="GO:0019028">
    <property type="term" value="C:viral capsid"/>
    <property type="evidence" value="ECO:0007669"/>
    <property type="project" value="UniProtKB-KW"/>
</dbReference>
<proteinExistence type="predicted"/>
<sequence>MPNRSSSSRQIDRESGRDRLSSKSKRRQPPPRQIESESESEIQVTDVESELEMPAKDDSRRKKAAPPPPAIKGKKRTKFPSILKGDQGTLSDLDDEKEKETDSKVAPHMLLLLGATFHIGLSTRTQPALNHYIPSAANMFQMILNMCSLLSTNTLLHEVFPAFFSPALFLYYGHAFYYHILRARRAAAPEILDQIETRMLRFYENIGPPESWPIAAPLIGFFSYLGAHKPEDTTFSWIIPALPDFTRLGDDNALADIHSVPGIQRVPLIPALRQFLHNFGTGNRTSFDASGRLIPVPNAALGQANSFLGLTSSAANSDNFLNLTWNTTWIRPTEFDLSVGPISLPLKKLVITSWAVPTYNDTSSLNDLQKFLGFGQGQNRFWMSHLFSLASTVNRFFPGSTNLSKIDPLTTIGMTTKVTHFGSLITGPPAVADNWYNDRDVESINIHGYTNTDVGKSDTLSAVAVSPRAEYVRTAPGRGRQLTPEYGDGVERSPYFVEDPNDDLNHHAIIVTQSLSQRDPTLRFGELLSSYYDNTGRKA</sequence>
<protein>
    <submittedName>
        <fullName evidence="2">Putative coat protein</fullName>
    </submittedName>
</protein>
<feature type="region of interest" description="Disordered" evidence="1">
    <location>
        <begin position="1"/>
        <end position="101"/>
    </location>
</feature>
<evidence type="ECO:0000256" key="1">
    <source>
        <dbReference type="SAM" id="MobiDB-lite"/>
    </source>
</evidence>
<accession>A0A2Z5WAD9</accession>
<reference evidence="2" key="1">
    <citation type="journal article" date="2018" name="Environ. Microbiol.">
        <title>Novel, diverse RNA viruses from Mediterranean isolates of the phytopathogenic fungus, Rosellinia necatrix: insights into evolutionary biology of fungal viruses.</title>
        <authorList>
            <person name="Arjona-Lopez J.M."/>
            <person name="Telengech P."/>
            <person name="Jamal A."/>
            <person name="Hisano S."/>
            <person name="Kondo H."/>
            <person name="Yelin M.D."/>
            <person name="Arjona-Girona I."/>
            <person name="Kanematsu S."/>
            <person name="Lopez-Herrera C.J."/>
            <person name="Suzuki N."/>
        </authorList>
    </citation>
    <scope>NUCLEOTIDE SEQUENCE</scope>
</reference>
<dbReference type="EMBL" id="LC333737">
    <property type="protein sequence ID" value="BBB86781.1"/>
    <property type="molecule type" value="Genomic_RNA"/>
</dbReference>
<name>A0A2Z5WAD9_9VIRU</name>
<organism evidence="2">
    <name type="scientific">Rosellinia necatrix partitivirus 10</name>
    <dbReference type="NCBI Taxonomy" id="2056545"/>
    <lineage>
        <taxon>Viruses</taxon>
        <taxon>Riboviria</taxon>
        <taxon>Orthornavirae</taxon>
        <taxon>Pisuviricota</taxon>
        <taxon>Duplopiviricetes</taxon>
        <taxon>Durnavirales</taxon>
        <taxon>Partitiviridae</taxon>
    </lineage>
</organism>
<evidence type="ECO:0000313" key="2">
    <source>
        <dbReference type="EMBL" id="BBB86781.1"/>
    </source>
</evidence>
<feature type="compositionally biased region" description="Basic and acidic residues" evidence="1">
    <location>
        <begin position="10"/>
        <end position="21"/>
    </location>
</feature>
<keyword evidence="2" id="KW-0946">Virion</keyword>
<keyword evidence="2" id="KW-0167">Capsid protein</keyword>